<reference evidence="7" key="1">
    <citation type="submission" date="2016-02" db="EMBL/GenBank/DDBJ databases">
        <authorList>
            <person name="Mitreva M."/>
            <person name="Pepin K.H."/>
            <person name="Mihindukulasuriya K.A."/>
            <person name="Fulton R."/>
            <person name="Fronick C."/>
            <person name="O'Laughlin M."/>
            <person name="Miner T."/>
            <person name="Herter B."/>
            <person name="Rosa B.A."/>
            <person name="Cordes M."/>
            <person name="Tomlinson C."/>
            <person name="Wollam A."/>
            <person name="Palsikar V.B."/>
            <person name="Mardis E.R."/>
            <person name="Wilson R.K."/>
        </authorList>
    </citation>
    <scope>NUCLEOTIDE SEQUENCE [LARGE SCALE GENOMIC DNA]</scope>
    <source>
        <strain evidence="7">DSM 22607</strain>
    </source>
</reference>
<dbReference type="SUPFAM" id="SSF50129">
    <property type="entry name" value="GroES-like"/>
    <property type="match status" value="1"/>
</dbReference>
<dbReference type="Proteomes" id="UP000070366">
    <property type="component" value="Unassembled WGS sequence"/>
</dbReference>
<dbReference type="Gene3D" id="3.40.50.720">
    <property type="entry name" value="NAD(P)-binding Rossmann-like Domain"/>
    <property type="match status" value="1"/>
</dbReference>
<dbReference type="KEGG" id="cmiu:B1H56_07575"/>
<dbReference type="InterPro" id="IPR013154">
    <property type="entry name" value="ADH-like_N"/>
</dbReference>
<keyword evidence="3" id="KW-0560">Oxidoreductase</keyword>
<keyword evidence="2 4" id="KW-0862">Zinc</keyword>
<dbReference type="PATRIC" id="fig|626937.4.peg.2623"/>
<dbReference type="STRING" id="626937.HMPREF3293_02662"/>
<proteinExistence type="inferred from homology"/>
<evidence type="ECO:0000313" key="6">
    <source>
        <dbReference type="EMBL" id="KXK64582.1"/>
    </source>
</evidence>
<dbReference type="Pfam" id="PF00107">
    <property type="entry name" value="ADH_zinc_N"/>
    <property type="match status" value="1"/>
</dbReference>
<evidence type="ECO:0000259" key="5">
    <source>
        <dbReference type="SMART" id="SM00829"/>
    </source>
</evidence>
<feature type="domain" description="Enoyl reductase (ER)" evidence="5">
    <location>
        <begin position="7"/>
        <end position="338"/>
    </location>
</feature>
<dbReference type="EMBL" id="LSZW01000064">
    <property type="protein sequence ID" value="KXK64582.1"/>
    <property type="molecule type" value="Genomic_DNA"/>
</dbReference>
<comment type="cofactor">
    <cofactor evidence="4">
        <name>Zn(2+)</name>
        <dbReference type="ChEBI" id="CHEBI:29105"/>
    </cofactor>
</comment>
<dbReference type="InterPro" id="IPR036291">
    <property type="entry name" value="NAD(P)-bd_dom_sf"/>
</dbReference>
<organism evidence="6 7">
    <name type="scientific">Christensenella minuta</name>
    <dbReference type="NCBI Taxonomy" id="626937"/>
    <lineage>
        <taxon>Bacteria</taxon>
        <taxon>Bacillati</taxon>
        <taxon>Bacillota</taxon>
        <taxon>Clostridia</taxon>
        <taxon>Christensenellales</taxon>
        <taxon>Christensenellaceae</taxon>
        <taxon>Christensenella</taxon>
    </lineage>
</organism>
<dbReference type="SMART" id="SM00829">
    <property type="entry name" value="PKS_ER"/>
    <property type="match status" value="1"/>
</dbReference>
<dbReference type="SUPFAM" id="SSF51735">
    <property type="entry name" value="NAD(P)-binding Rossmann-fold domains"/>
    <property type="match status" value="1"/>
</dbReference>
<evidence type="ECO:0000313" key="7">
    <source>
        <dbReference type="Proteomes" id="UP000070366"/>
    </source>
</evidence>
<dbReference type="InterPro" id="IPR002328">
    <property type="entry name" value="ADH_Zn_CS"/>
</dbReference>
<dbReference type="GO" id="GO:0008270">
    <property type="term" value="F:zinc ion binding"/>
    <property type="evidence" value="ECO:0007669"/>
    <property type="project" value="InterPro"/>
</dbReference>
<evidence type="ECO:0000256" key="4">
    <source>
        <dbReference type="RuleBase" id="RU361277"/>
    </source>
</evidence>
<dbReference type="Gene3D" id="3.90.180.10">
    <property type="entry name" value="Medium-chain alcohol dehydrogenases, catalytic domain"/>
    <property type="match status" value="1"/>
</dbReference>
<dbReference type="PROSITE" id="PS00059">
    <property type="entry name" value="ADH_ZINC"/>
    <property type="match status" value="1"/>
</dbReference>
<evidence type="ECO:0000256" key="2">
    <source>
        <dbReference type="ARBA" id="ARBA00022833"/>
    </source>
</evidence>
<dbReference type="PANTHER" id="PTHR43401">
    <property type="entry name" value="L-THREONINE 3-DEHYDROGENASE"/>
    <property type="match status" value="1"/>
</dbReference>
<keyword evidence="1 4" id="KW-0479">Metal-binding</keyword>
<evidence type="ECO:0000256" key="1">
    <source>
        <dbReference type="ARBA" id="ARBA00022723"/>
    </source>
</evidence>
<keyword evidence="7" id="KW-1185">Reference proteome</keyword>
<accession>A0A136Q1L6</accession>
<protein>
    <submittedName>
        <fullName evidence="6">Putative chlorophyll synthesis pathway protein BchC</fullName>
    </submittedName>
</protein>
<gene>
    <name evidence="6" type="ORF">HMPREF3293_02662</name>
</gene>
<evidence type="ECO:0000256" key="3">
    <source>
        <dbReference type="ARBA" id="ARBA00023002"/>
    </source>
</evidence>
<sequence length="343" mass="37512">MRQVVLTAPKQFEVREVPVPEITETQVLIRVRAVGICGSDIHAYYGEHPFITCPVVLGHEATGEVVKTGKKVENIQPGDRVIYRPQKICGECSLCREGRYNVCKKLEVWGCQDTGASSEYYAVEKELVYKIPDHTGYGEGTIIEPLAVGVHAVKRGVSGVKGKKVWVIGAGTIGNVVAQSAKGLGAAAVMVTDVSDYKLEMAKKCGLDYPVNIKNEDAAQVMREKFGEDGADVVYECSANEKALNQALDIVRKGINIVIVGVYGNRAAVNLANVQDREYSLVGTLMYTEEDYLEAIGLVRGGKVDLKALISKEFPLEQTAEAYQYIEEHKDDVQKVILNVTAQ</sequence>
<name>A0A136Q1L6_9FIRM</name>
<dbReference type="InterPro" id="IPR011032">
    <property type="entry name" value="GroES-like_sf"/>
</dbReference>
<dbReference type="InterPro" id="IPR050129">
    <property type="entry name" value="Zn_alcohol_dh"/>
</dbReference>
<dbReference type="GO" id="GO:0016491">
    <property type="term" value="F:oxidoreductase activity"/>
    <property type="evidence" value="ECO:0007669"/>
    <property type="project" value="UniProtKB-KW"/>
</dbReference>
<dbReference type="RefSeq" id="WP_066521921.1">
    <property type="nucleotide sequence ID" value="NZ_CABMOF010000006.1"/>
</dbReference>
<dbReference type="PANTHER" id="PTHR43401:SF2">
    <property type="entry name" value="L-THREONINE 3-DEHYDROGENASE"/>
    <property type="match status" value="1"/>
</dbReference>
<dbReference type="InterPro" id="IPR020843">
    <property type="entry name" value="ER"/>
</dbReference>
<dbReference type="AlphaFoldDB" id="A0A136Q1L6"/>
<dbReference type="Pfam" id="PF08240">
    <property type="entry name" value="ADH_N"/>
    <property type="match status" value="1"/>
</dbReference>
<comment type="caution">
    <text evidence="6">The sequence shown here is derived from an EMBL/GenBank/DDBJ whole genome shotgun (WGS) entry which is preliminary data.</text>
</comment>
<dbReference type="InterPro" id="IPR013149">
    <property type="entry name" value="ADH-like_C"/>
</dbReference>
<dbReference type="OrthoDB" id="9769198at2"/>
<comment type="similarity">
    <text evidence="4">Belongs to the zinc-containing alcohol dehydrogenase family.</text>
</comment>